<evidence type="ECO:0000256" key="2">
    <source>
        <dbReference type="ARBA" id="ARBA00022898"/>
    </source>
</evidence>
<dbReference type="Pfam" id="PF01168">
    <property type="entry name" value="Ala_racemase_N"/>
    <property type="match status" value="1"/>
</dbReference>
<sequence>MYPRIEINLKKITDNARVLNELCKKYGITPWSVTKCFCADPRIAKAIVDGGIEYLADSRLSNLIRLKDIEAKKVLLRLPMHSEIDDLVKYVDYSLNSELSTLRLIGETCEKLGKTHNVVIMIDLGDLREGVWPDDLENFVREAVEIKGICIKGFGVNLTCYGGVIPDNDNLGKLVALAKKMDEKFNLNIEIISGGNSSSFYLLQKGELPKGINNLRFGEVLLLGREAAYCTHVDGLHKDAFTLKGQIIELKEKPSVPIGKIGLDAFGEKPHYEDRGIIKRAILGMGRQDIETGAMHPYDSDIDILGASSDHIILDVTKSQKPYQVGEIVDFTLDYVCVLKAMTSEYVEKVIIE</sequence>
<dbReference type="Gene3D" id="3.20.20.10">
    <property type="entry name" value="Alanine racemase"/>
    <property type="match status" value="1"/>
</dbReference>
<organism evidence="5 6">
    <name type="scientific">Fervidicella metallireducens AeB</name>
    <dbReference type="NCBI Taxonomy" id="1403537"/>
    <lineage>
        <taxon>Bacteria</taxon>
        <taxon>Bacillati</taxon>
        <taxon>Bacillota</taxon>
        <taxon>Clostridia</taxon>
        <taxon>Eubacteriales</taxon>
        <taxon>Clostridiaceae</taxon>
        <taxon>Fervidicella</taxon>
    </lineage>
</organism>
<comment type="caution">
    <text evidence="5">The sequence shown here is derived from an EMBL/GenBank/DDBJ whole genome shotgun (WGS) entry which is preliminary data.</text>
</comment>
<dbReference type="EMBL" id="AZQP01000002">
    <property type="protein sequence ID" value="EYE89653.1"/>
    <property type="molecule type" value="Genomic_DNA"/>
</dbReference>
<dbReference type="AlphaFoldDB" id="A0A017RY10"/>
<name>A0A017RY10_9CLOT</name>
<evidence type="ECO:0000259" key="4">
    <source>
        <dbReference type="Pfam" id="PF01168"/>
    </source>
</evidence>
<dbReference type="NCBIfam" id="NF040742">
    <property type="entry name" value="racem_Orr"/>
    <property type="match status" value="1"/>
</dbReference>
<proteinExistence type="predicted"/>
<keyword evidence="2" id="KW-0663">Pyridoxal phosphate</keyword>
<dbReference type="InterPro" id="IPR029066">
    <property type="entry name" value="PLP-binding_barrel"/>
</dbReference>
<comment type="cofactor">
    <cofactor evidence="1">
        <name>pyridoxal 5'-phosphate</name>
        <dbReference type="ChEBI" id="CHEBI:597326"/>
    </cofactor>
</comment>
<dbReference type="RefSeq" id="WP_035377391.1">
    <property type="nucleotide sequence ID" value="NZ_AZQP01000002.1"/>
</dbReference>
<dbReference type="InterPro" id="IPR000821">
    <property type="entry name" value="Ala_racemase"/>
</dbReference>
<dbReference type="CDD" id="cd06815">
    <property type="entry name" value="PLPDE_III_AR_like_1"/>
    <property type="match status" value="1"/>
</dbReference>
<dbReference type="OrthoDB" id="504078at2"/>
<dbReference type="PANTHER" id="PTHR30511:SF3">
    <property type="entry name" value="LYSINE RACEMASE"/>
    <property type="match status" value="1"/>
</dbReference>
<dbReference type="STRING" id="1403537.Q428_01140"/>
<dbReference type="GO" id="GO:0008784">
    <property type="term" value="F:alanine racemase activity"/>
    <property type="evidence" value="ECO:0007669"/>
    <property type="project" value="TreeGrafter"/>
</dbReference>
<dbReference type="GO" id="GO:0030170">
    <property type="term" value="F:pyridoxal phosphate binding"/>
    <property type="evidence" value="ECO:0007669"/>
    <property type="project" value="TreeGrafter"/>
</dbReference>
<dbReference type="PANTHER" id="PTHR30511">
    <property type="entry name" value="ALANINE RACEMASE"/>
    <property type="match status" value="1"/>
</dbReference>
<accession>A0A017RY10</accession>
<keyword evidence="3" id="KW-0413">Isomerase</keyword>
<evidence type="ECO:0000256" key="3">
    <source>
        <dbReference type="ARBA" id="ARBA00023235"/>
    </source>
</evidence>
<evidence type="ECO:0000313" key="5">
    <source>
        <dbReference type="EMBL" id="EYE89653.1"/>
    </source>
</evidence>
<evidence type="ECO:0000313" key="6">
    <source>
        <dbReference type="Proteomes" id="UP000019681"/>
    </source>
</evidence>
<dbReference type="InterPro" id="IPR001608">
    <property type="entry name" value="Ala_racemase_N"/>
</dbReference>
<feature type="domain" description="Alanine racemase N-terminal" evidence="4">
    <location>
        <begin position="7"/>
        <end position="222"/>
    </location>
</feature>
<reference evidence="5 6" key="1">
    <citation type="journal article" date="2014" name="Genome Announc.">
        <title>Draft Genome Sequence of Fervidicella metallireducens Strain AeBT, an Iron-Reducing Thermoanaerobe from the Great Artesian Basin.</title>
        <authorList>
            <person name="Patel B.K."/>
        </authorList>
    </citation>
    <scope>NUCLEOTIDE SEQUENCE [LARGE SCALE GENOMIC DNA]</scope>
    <source>
        <strain evidence="5 6">AeB</strain>
    </source>
</reference>
<protein>
    <submittedName>
        <fullName evidence="5">Alanine racemase</fullName>
    </submittedName>
</protein>
<dbReference type="SUPFAM" id="SSF51419">
    <property type="entry name" value="PLP-binding barrel"/>
    <property type="match status" value="1"/>
</dbReference>
<evidence type="ECO:0000256" key="1">
    <source>
        <dbReference type="ARBA" id="ARBA00001933"/>
    </source>
</evidence>
<dbReference type="GO" id="GO:0005829">
    <property type="term" value="C:cytosol"/>
    <property type="evidence" value="ECO:0007669"/>
    <property type="project" value="TreeGrafter"/>
</dbReference>
<gene>
    <name evidence="5" type="ORF">Q428_01140</name>
</gene>
<dbReference type="Proteomes" id="UP000019681">
    <property type="component" value="Unassembled WGS sequence"/>
</dbReference>
<keyword evidence="6" id="KW-1185">Reference proteome</keyword>